<name>A0AC35GEH9_9BILA</name>
<protein>
    <submittedName>
        <fullName evidence="2">Uncharacterized protein</fullName>
    </submittedName>
</protein>
<dbReference type="WBParaSite" id="PS1159_v2.g4205.t2">
    <property type="protein sequence ID" value="PS1159_v2.g4205.t2"/>
    <property type="gene ID" value="PS1159_v2.g4205"/>
</dbReference>
<evidence type="ECO:0000313" key="1">
    <source>
        <dbReference type="Proteomes" id="UP000887580"/>
    </source>
</evidence>
<evidence type="ECO:0000313" key="2">
    <source>
        <dbReference type="WBParaSite" id="PS1159_v2.g4205.t2"/>
    </source>
</evidence>
<sequence>MPCKPNNILFQYAPKREDCGVCEEIIPSGDLEVVYEDHFHFTCFFGFFDVLSDKRHFLIAAEEYNDEKLMPKTSVSLEDIDFPGGFDLKISDTDLTKIREHLALVDEHKTRYFIPSVSINNDINCPEKCVFRDPSHSAVGENHFSLFFQNNDFHPECLARTGKVNIDAKEITGYDSLADDKKRVLDEIFKKDNGASFLPLAVTKATSFGVEFCPPSECLNYMKNNSCKINGLGVRYKTKSYHPKCLAELGKVNVDAMEIVNYDSLSNGHKNQLGKLFMKTDNFDTPIIELAKDNGYCSCCILVTNQPSKFPYPYTLIKDDAIIKFHDDAIIKFRGESFHPECFKSSGKVNMDVKDFRDYDKLDDVEKQELDQIFMQHDDDALGPGDGIGGDTVMNNDVTESPDVNNGIYLNSAVTSLENDINDSDLAVTSVENDINDSDLGGPPAAKIPKLESHMNDDADIKEISEIKKEVVQPELITLDEEVAEEPPVVNNANDAEVKIVNLNGEDCAANGNALCLNDIVKHQEITFVVTNDQIIQQQNAQFNHEEPSNNSNIVGIKNAVPVENNEMQSKVKQEADLDLIVIYQFELPTVAFLTKTLKLFDIPYTLESLIFWSKIEFKEIPANASPESTFHISSSDNSFFKCLSCFITGNETYYYQIKSEIQTYFRSKFKTFGTIDGFDFSNLKKSSPQFQKIDECNELSNVHFTFICTWFDCRIGIYTNDRLSGKFGNWDCLNRNSPVFLIENNNGFYKPVLSLTEV</sequence>
<proteinExistence type="predicted"/>
<reference evidence="2" key="1">
    <citation type="submission" date="2022-11" db="UniProtKB">
        <authorList>
            <consortium name="WormBaseParasite"/>
        </authorList>
    </citation>
    <scope>IDENTIFICATION</scope>
</reference>
<organism evidence="1 2">
    <name type="scientific">Panagrolaimus sp. PS1159</name>
    <dbReference type="NCBI Taxonomy" id="55785"/>
    <lineage>
        <taxon>Eukaryota</taxon>
        <taxon>Metazoa</taxon>
        <taxon>Ecdysozoa</taxon>
        <taxon>Nematoda</taxon>
        <taxon>Chromadorea</taxon>
        <taxon>Rhabditida</taxon>
        <taxon>Tylenchina</taxon>
        <taxon>Panagrolaimomorpha</taxon>
        <taxon>Panagrolaimoidea</taxon>
        <taxon>Panagrolaimidae</taxon>
        <taxon>Panagrolaimus</taxon>
    </lineage>
</organism>
<accession>A0AC35GEH9</accession>
<dbReference type="Proteomes" id="UP000887580">
    <property type="component" value="Unplaced"/>
</dbReference>